<organism evidence="1 2">
    <name type="scientific">Linum trigynum</name>
    <dbReference type="NCBI Taxonomy" id="586398"/>
    <lineage>
        <taxon>Eukaryota</taxon>
        <taxon>Viridiplantae</taxon>
        <taxon>Streptophyta</taxon>
        <taxon>Embryophyta</taxon>
        <taxon>Tracheophyta</taxon>
        <taxon>Spermatophyta</taxon>
        <taxon>Magnoliopsida</taxon>
        <taxon>eudicotyledons</taxon>
        <taxon>Gunneridae</taxon>
        <taxon>Pentapetalae</taxon>
        <taxon>rosids</taxon>
        <taxon>fabids</taxon>
        <taxon>Malpighiales</taxon>
        <taxon>Linaceae</taxon>
        <taxon>Linum</taxon>
    </lineage>
</organism>
<evidence type="ECO:0000313" key="1">
    <source>
        <dbReference type="EMBL" id="CAL1395757.1"/>
    </source>
</evidence>
<accession>A0AAV2FCP1</accession>
<keyword evidence="2" id="KW-1185">Reference proteome</keyword>
<gene>
    <name evidence="1" type="ORF">LTRI10_LOCUS36164</name>
</gene>
<reference evidence="1 2" key="1">
    <citation type="submission" date="2024-04" db="EMBL/GenBank/DDBJ databases">
        <authorList>
            <person name="Fracassetti M."/>
        </authorList>
    </citation>
    <scope>NUCLEOTIDE SEQUENCE [LARGE SCALE GENOMIC DNA]</scope>
</reference>
<dbReference type="AlphaFoldDB" id="A0AAV2FCP1"/>
<sequence>MSDQHFPHQCPEPEAGNRHLTRVLRRAGKVGHFFSREQIARSPTPILLRASVLRDAILPVIKTAIRRQLPPNMSQSLDVDRHAAHLCYGVCVMIYLKLRSVHSLDSERMMKYATKPEVPNNFRVLAPYALAISQLGMLNVTSLTREVRLTPDVDAADAGSYLLPSGATWCPAAYGQACEFAEKIGLLLGPVDLSQKIGSSWWVYKVRVEEDIMTLQCPIPEDNFSVESALVRSLFLRTDGSEGDNWIFEVESFSLDDYGSMLRNPPEDIAITTFFAVEWNE</sequence>
<proteinExistence type="predicted"/>
<name>A0AAV2FCP1_9ROSI</name>
<dbReference type="EMBL" id="OZ034819">
    <property type="protein sequence ID" value="CAL1395757.1"/>
    <property type="molecule type" value="Genomic_DNA"/>
</dbReference>
<protein>
    <submittedName>
        <fullName evidence="1">Uncharacterized protein</fullName>
    </submittedName>
</protein>
<dbReference type="Proteomes" id="UP001497516">
    <property type="component" value="Chromosome 6"/>
</dbReference>
<evidence type="ECO:0000313" key="2">
    <source>
        <dbReference type="Proteomes" id="UP001497516"/>
    </source>
</evidence>